<dbReference type="OrthoDB" id="5382468at2759"/>
<reference evidence="5 6" key="1">
    <citation type="journal article" date="2011" name="PLoS Genet.">
        <title>Comparative genomic analysis of human fungal pathogens causing paracoccidioidomycosis.</title>
        <authorList>
            <person name="Desjardins C.A."/>
            <person name="Champion M.D."/>
            <person name="Holder J.W."/>
            <person name="Muszewska A."/>
            <person name="Goldberg J."/>
            <person name="Bailao A.M."/>
            <person name="Brigido M.M."/>
            <person name="Ferreira M.E."/>
            <person name="Garcia A.M."/>
            <person name="Grynberg M."/>
            <person name="Gujja S."/>
            <person name="Heiman D.I."/>
            <person name="Henn M.R."/>
            <person name="Kodira C.D."/>
            <person name="Leon-Narvaez H."/>
            <person name="Longo L.V."/>
            <person name="Ma L.J."/>
            <person name="Malavazi I."/>
            <person name="Matsuo A.L."/>
            <person name="Morais F.V."/>
            <person name="Pereira M."/>
            <person name="Rodriguez-Brito S."/>
            <person name="Sakthikumar S."/>
            <person name="Salem-Izacc S.M."/>
            <person name="Sykes S.M."/>
            <person name="Teixeira M.M."/>
            <person name="Vallejo M.C."/>
            <person name="Walter M.E."/>
            <person name="Yandava C."/>
            <person name="Young S."/>
            <person name="Zeng Q."/>
            <person name="Zucker J."/>
            <person name="Felipe M.S."/>
            <person name="Goldman G.H."/>
            <person name="Haas B.J."/>
            <person name="McEwen J.G."/>
            <person name="Nino-Vega G."/>
            <person name="Puccia R."/>
            <person name="San-Blas G."/>
            <person name="Soares C.M."/>
            <person name="Birren B.W."/>
            <person name="Cuomo C.A."/>
        </authorList>
    </citation>
    <scope>NUCLEOTIDE SEQUENCE [LARGE SCALE GENOMIC DNA]</scope>
    <source>
        <strain evidence="6">ATCC MYA-826 / Pb01</strain>
    </source>
</reference>
<evidence type="ECO:0000256" key="3">
    <source>
        <dbReference type="SAM" id="MobiDB-lite"/>
    </source>
</evidence>
<dbReference type="SMART" id="SM00360">
    <property type="entry name" value="RRM"/>
    <property type="match status" value="1"/>
</dbReference>
<dbReference type="InterPro" id="IPR051229">
    <property type="entry name" value="ALYREF_mRNA_export"/>
</dbReference>
<dbReference type="PROSITE" id="PS50102">
    <property type="entry name" value="RRM"/>
    <property type="match status" value="1"/>
</dbReference>
<dbReference type="PANTHER" id="PTHR19965">
    <property type="entry name" value="RNA AND EXPORT FACTOR BINDING PROTEIN"/>
    <property type="match status" value="1"/>
</dbReference>
<evidence type="ECO:0000313" key="6">
    <source>
        <dbReference type="Proteomes" id="UP000002059"/>
    </source>
</evidence>
<evidence type="ECO:0000256" key="1">
    <source>
        <dbReference type="ARBA" id="ARBA00022884"/>
    </source>
</evidence>
<name>C1HD39_PARBA</name>
<accession>C1HD39</accession>
<dbReference type="Proteomes" id="UP000002059">
    <property type="component" value="Partially assembled WGS sequence"/>
</dbReference>
<dbReference type="KEGG" id="pbl:PAAG_08680"/>
<keyword evidence="1 2" id="KW-0694">RNA-binding</keyword>
<dbReference type="VEuPathDB" id="FungiDB:PAAG_08680"/>
<dbReference type="SUPFAM" id="SSF54928">
    <property type="entry name" value="RNA-binding domain, RBD"/>
    <property type="match status" value="1"/>
</dbReference>
<proteinExistence type="predicted"/>
<dbReference type="InterPro" id="IPR012677">
    <property type="entry name" value="Nucleotide-bd_a/b_plait_sf"/>
</dbReference>
<keyword evidence="6" id="KW-1185">Reference proteome</keyword>
<dbReference type="RefSeq" id="XP_015701383.1">
    <property type="nucleotide sequence ID" value="XM_015846586.1"/>
</dbReference>
<dbReference type="GeneID" id="9092630"/>
<gene>
    <name evidence="5" type="ORF">PAAG_08680</name>
</gene>
<evidence type="ECO:0000313" key="5">
    <source>
        <dbReference type="EMBL" id="EEH39411.2"/>
    </source>
</evidence>
<feature type="region of interest" description="Disordered" evidence="3">
    <location>
        <begin position="96"/>
        <end position="115"/>
    </location>
</feature>
<dbReference type="Pfam" id="PF13865">
    <property type="entry name" value="FoP_duplication"/>
    <property type="match status" value="1"/>
</dbReference>
<dbReference type="InterPro" id="IPR000504">
    <property type="entry name" value="RRM_dom"/>
</dbReference>
<feature type="region of interest" description="Disordered" evidence="3">
    <location>
        <begin position="1"/>
        <end position="20"/>
    </location>
</feature>
<dbReference type="CDD" id="cd12418">
    <property type="entry name" value="RRM_Aly_REF_like"/>
    <property type="match status" value="1"/>
</dbReference>
<dbReference type="STRING" id="502779.C1HD39"/>
<feature type="compositionally biased region" description="Basic and acidic residues" evidence="3">
    <location>
        <begin position="1"/>
        <end position="14"/>
    </location>
</feature>
<feature type="compositionally biased region" description="Basic and acidic residues" evidence="3">
    <location>
        <begin position="259"/>
        <end position="273"/>
    </location>
</feature>
<feature type="compositionally biased region" description="Basic and acidic residues" evidence="3">
    <location>
        <begin position="283"/>
        <end position="304"/>
    </location>
</feature>
<feature type="domain" description="RRM" evidence="4">
    <location>
        <begin position="126"/>
        <end position="203"/>
    </location>
</feature>
<dbReference type="InterPro" id="IPR025715">
    <property type="entry name" value="FoP_C"/>
</dbReference>
<organism evidence="5 6">
    <name type="scientific">Paracoccidioides lutzii (strain ATCC MYA-826 / Pb01)</name>
    <name type="common">Paracoccidioides brasiliensis</name>
    <dbReference type="NCBI Taxonomy" id="502779"/>
    <lineage>
        <taxon>Eukaryota</taxon>
        <taxon>Fungi</taxon>
        <taxon>Dikarya</taxon>
        <taxon>Ascomycota</taxon>
        <taxon>Pezizomycotina</taxon>
        <taxon>Eurotiomycetes</taxon>
        <taxon>Eurotiomycetidae</taxon>
        <taxon>Onygenales</taxon>
        <taxon>Ajellomycetaceae</taxon>
        <taxon>Paracoccidioides</taxon>
    </lineage>
</organism>
<sequence length="372" mass="41881">MDRSLDEIIGERTKLSNRGRQRYRLRRENAPREGVKKFRSSSSSSSRIHSRTVMANQGQWPLDGLAACSPSSQSHRPFRTERANLDLDWVHDKFEDDRDTRPSIRGSRAPRLDRYSPEREQFQTGAKIRVTNLHYDLTEDDLEDLFTRIGPISALSLLYDRAGRSEGVAFVTYKRLVDAQTAIREFDGANAKGQPITLTLMSSGSSERPTGRNPFDFAEKPKGSLFDRTEKPRARDIRSVSPEESDELDGTTGRGGRTRRSDVSKPPPEHIDRYIPGQRSPRRRGDSGRSRGSRRPGEFRDSQERSGSPAGGLGRQGENRRPRKTHEELDQEMDDYWKATSAQPNNANGNVTGAVAADPAPLAMDNDIDMIE</sequence>
<feature type="region of interest" description="Disordered" evidence="3">
    <location>
        <begin position="27"/>
        <end position="49"/>
    </location>
</feature>
<dbReference type="PANTHER" id="PTHR19965:SF82">
    <property type="entry name" value="THO COMPLEX SUBUNIT 4"/>
    <property type="match status" value="1"/>
</dbReference>
<feature type="region of interest" description="Disordered" evidence="3">
    <location>
        <begin position="200"/>
        <end position="335"/>
    </location>
</feature>
<evidence type="ECO:0000259" key="4">
    <source>
        <dbReference type="PROSITE" id="PS50102"/>
    </source>
</evidence>
<evidence type="ECO:0000256" key="2">
    <source>
        <dbReference type="PROSITE-ProRule" id="PRU00176"/>
    </source>
</evidence>
<dbReference type="AlphaFoldDB" id="C1HD39"/>
<feature type="compositionally biased region" description="Basic and acidic residues" evidence="3">
    <location>
        <begin position="217"/>
        <end position="238"/>
    </location>
</feature>
<feature type="compositionally biased region" description="Basic and acidic residues" evidence="3">
    <location>
        <begin position="317"/>
        <end position="328"/>
    </location>
</feature>
<feature type="compositionally biased region" description="Basic and acidic residues" evidence="3">
    <location>
        <begin position="27"/>
        <end position="36"/>
    </location>
</feature>
<dbReference type="OMA" id="KPRARDI"/>
<dbReference type="InterPro" id="IPR035979">
    <property type="entry name" value="RBD_domain_sf"/>
</dbReference>
<dbReference type="HOGENOM" id="CLU_052367_4_0_1"/>
<dbReference type="EMBL" id="KN294033">
    <property type="protein sequence ID" value="EEH39411.2"/>
    <property type="molecule type" value="Genomic_DNA"/>
</dbReference>
<dbReference type="GO" id="GO:0003729">
    <property type="term" value="F:mRNA binding"/>
    <property type="evidence" value="ECO:0007669"/>
    <property type="project" value="TreeGrafter"/>
</dbReference>
<protein>
    <submittedName>
        <fullName evidence="5">RNA binding domain-containing protein</fullName>
    </submittedName>
</protein>
<dbReference type="Gene3D" id="3.30.70.330">
    <property type="match status" value="1"/>
</dbReference>
<dbReference type="GO" id="GO:0005634">
    <property type="term" value="C:nucleus"/>
    <property type="evidence" value="ECO:0007669"/>
    <property type="project" value="TreeGrafter"/>
</dbReference>
<dbReference type="Pfam" id="PF00076">
    <property type="entry name" value="RRM_1"/>
    <property type="match status" value="1"/>
</dbReference>
<dbReference type="SMART" id="SM01218">
    <property type="entry name" value="FoP_duplication"/>
    <property type="match status" value="1"/>
</dbReference>